<reference evidence="1 2" key="1">
    <citation type="submission" date="2017-12" db="EMBL/GenBank/DDBJ databases">
        <title>Detection of the carbapenemase gene blaVIM-5 in members of the Pseudomonas putida group isolated from polluted Nigerian wetlands.</title>
        <authorList>
            <person name="Adelowo O."/>
            <person name="Vollmers J."/>
            <person name="Maeusezahl I."/>
            <person name="Kaster A.-K."/>
            <person name="Mueller J.A."/>
        </authorList>
    </citation>
    <scope>NUCLEOTIDE SEQUENCE [LARGE SCALE GENOMIC DNA]</scope>
    <source>
        <strain evidence="1 2">MR69</strain>
    </source>
</reference>
<dbReference type="Proteomes" id="UP000234744">
    <property type="component" value="Unassembled WGS sequence"/>
</dbReference>
<accession>A0ABX4U532</accession>
<gene>
    <name evidence="1" type="ORF">CXG47_12520</name>
</gene>
<comment type="caution">
    <text evidence="1">The sequence shown here is derived from an EMBL/GenBank/DDBJ whole genome shotgun (WGS) entry which is preliminary data.</text>
</comment>
<protein>
    <submittedName>
        <fullName evidence="1">Uncharacterized protein</fullName>
    </submittedName>
</protein>
<evidence type="ECO:0000313" key="1">
    <source>
        <dbReference type="EMBL" id="PLV14213.1"/>
    </source>
</evidence>
<evidence type="ECO:0000313" key="2">
    <source>
        <dbReference type="Proteomes" id="UP000234744"/>
    </source>
</evidence>
<keyword evidence="2" id="KW-1185">Reference proteome</keyword>
<organism evidence="1 2">
    <name type="scientific">Pseudomonas plecoglossicida</name>
    <dbReference type="NCBI Taxonomy" id="70775"/>
    <lineage>
        <taxon>Bacteria</taxon>
        <taxon>Pseudomonadati</taxon>
        <taxon>Pseudomonadota</taxon>
        <taxon>Gammaproteobacteria</taxon>
        <taxon>Pseudomonadales</taxon>
        <taxon>Pseudomonadaceae</taxon>
        <taxon>Pseudomonas</taxon>
    </lineage>
</organism>
<name>A0ABX4U532_PSEDL</name>
<dbReference type="EMBL" id="PJCJ01000006">
    <property type="protein sequence ID" value="PLV14213.1"/>
    <property type="molecule type" value="Genomic_DNA"/>
</dbReference>
<sequence length="67" mass="7406">MRPIAGKPAPTGTALLSRLSLYLWERPCVAKGPQSGPRIDAQQLKLLGLLCSPFATQGRYHRERANF</sequence>
<proteinExistence type="predicted"/>